<dbReference type="Proteomes" id="UP000461595">
    <property type="component" value="Unassembled WGS sequence"/>
</dbReference>
<dbReference type="OrthoDB" id="342869at2"/>
<evidence type="ECO:0000313" key="4">
    <source>
        <dbReference type="Proteomes" id="UP000461595"/>
    </source>
</evidence>
<reference evidence="2 4" key="1">
    <citation type="submission" date="2019-12" db="EMBL/GenBank/DDBJ databases">
        <title>Microbes associate with the intestines of laboratory mice.</title>
        <authorList>
            <person name="Navarre W."/>
            <person name="Wong E."/>
        </authorList>
    </citation>
    <scope>NUCLEOTIDE SEQUENCE [LARGE SCALE GENOMIC DNA]</scope>
    <source>
        <strain evidence="2 4">NM51_B2-22</strain>
    </source>
</reference>
<evidence type="ECO:0000313" key="3">
    <source>
        <dbReference type="EMBL" id="NYS49852.1"/>
    </source>
</evidence>
<protein>
    <submittedName>
        <fullName evidence="2">Transposase</fullName>
    </submittedName>
</protein>
<dbReference type="AlphaFoldDB" id="A0A7X3G952"/>
<reference evidence="3 5" key="2">
    <citation type="submission" date="2020-07" db="EMBL/GenBank/DDBJ databases">
        <title>MOT database genomes.</title>
        <authorList>
            <person name="Joseph S."/>
            <person name="Aduse-Opoku J."/>
            <person name="Hashim A."/>
            <person name="Wade W."/>
            <person name="Curtis M."/>
        </authorList>
    </citation>
    <scope>NUCLEOTIDE SEQUENCE [LARGE SCALE GENOMIC DNA]</scope>
    <source>
        <strain evidence="3 5">CCW311</strain>
    </source>
</reference>
<name>A0A7X3G952_9STRE</name>
<feature type="coiled-coil region" evidence="1">
    <location>
        <begin position="61"/>
        <end position="88"/>
    </location>
</feature>
<proteinExistence type="predicted"/>
<evidence type="ECO:0000313" key="5">
    <source>
        <dbReference type="Proteomes" id="UP000563349"/>
    </source>
</evidence>
<dbReference type="InterPro" id="IPR051839">
    <property type="entry name" value="RD_transcriptional_regulator"/>
</dbReference>
<keyword evidence="5" id="KW-1185">Reference proteome</keyword>
<dbReference type="Pfam" id="PF01527">
    <property type="entry name" value="HTH_Tnp_1"/>
    <property type="match status" value="1"/>
</dbReference>
<dbReference type="SUPFAM" id="SSF46689">
    <property type="entry name" value="Homeodomain-like"/>
    <property type="match status" value="1"/>
</dbReference>
<accession>A0A7X3G952</accession>
<sequence>MMSKRPRRTFSKEFKSQIVALIENGKPRTEVFTEYDLNPSTVDRWLKQSRTTGSFKHVDNLSPEQREIRKLKKQLREKEMEVDILKSAALILGQKRN</sequence>
<dbReference type="InterPro" id="IPR009057">
    <property type="entry name" value="Homeodomain-like_sf"/>
</dbReference>
<dbReference type="RefSeq" id="WP_160332514.1">
    <property type="nucleotide sequence ID" value="NZ_CP128228.1"/>
</dbReference>
<comment type="caution">
    <text evidence="2">The sequence shown here is derived from an EMBL/GenBank/DDBJ whole genome shotgun (WGS) entry which is preliminary data.</text>
</comment>
<dbReference type="GO" id="GO:0003677">
    <property type="term" value="F:DNA binding"/>
    <property type="evidence" value="ECO:0007669"/>
    <property type="project" value="InterPro"/>
</dbReference>
<dbReference type="InterPro" id="IPR002514">
    <property type="entry name" value="Transposase_8"/>
</dbReference>
<dbReference type="Proteomes" id="UP000563349">
    <property type="component" value="Unassembled WGS sequence"/>
</dbReference>
<dbReference type="GO" id="GO:0006313">
    <property type="term" value="P:DNA transposition"/>
    <property type="evidence" value="ECO:0007669"/>
    <property type="project" value="InterPro"/>
</dbReference>
<gene>
    <name evidence="2" type="ORF">E5983_03435</name>
    <name evidence="3" type="ORF">HZY93_07890</name>
</gene>
<organism evidence="2 4">
    <name type="scientific">Streptococcus danieliae</name>
    <dbReference type="NCBI Taxonomy" id="747656"/>
    <lineage>
        <taxon>Bacteria</taxon>
        <taxon>Bacillati</taxon>
        <taxon>Bacillota</taxon>
        <taxon>Bacilli</taxon>
        <taxon>Lactobacillales</taxon>
        <taxon>Streptococcaceae</taxon>
        <taxon>Streptococcus</taxon>
    </lineage>
</organism>
<dbReference type="EMBL" id="JACBYG010000177">
    <property type="protein sequence ID" value="NYS49852.1"/>
    <property type="molecule type" value="Genomic_DNA"/>
</dbReference>
<evidence type="ECO:0000256" key="1">
    <source>
        <dbReference type="SAM" id="Coils"/>
    </source>
</evidence>
<dbReference type="Gene3D" id="1.10.10.60">
    <property type="entry name" value="Homeodomain-like"/>
    <property type="match status" value="1"/>
</dbReference>
<dbReference type="PANTHER" id="PTHR33215">
    <property type="entry name" value="PROTEIN DISTAL ANTENNA"/>
    <property type="match status" value="1"/>
</dbReference>
<evidence type="ECO:0000313" key="2">
    <source>
        <dbReference type="EMBL" id="MVX58701.1"/>
    </source>
</evidence>
<dbReference type="GO" id="GO:0004803">
    <property type="term" value="F:transposase activity"/>
    <property type="evidence" value="ECO:0007669"/>
    <property type="project" value="InterPro"/>
</dbReference>
<dbReference type="PANTHER" id="PTHR33215:SF11">
    <property type="entry name" value="BLR1542 PROTEIN"/>
    <property type="match status" value="1"/>
</dbReference>
<dbReference type="EMBL" id="WSRS01000020">
    <property type="protein sequence ID" value="MVX58701.1"/>
    <property type="molecule type" value="Genomic_DNA"/>
</dbReference>
<keyword evidence="1" id="KW-0175">Coiled coil</keyword>